<dbReference type="OrthoDB" id="1093at2759"/>
<dbReference type="Pfam" id="PF01399">
    <property type="entry name" value="PCI"/>
    <property type="match status" value="1"/>
</dbReference>
<dbReference type="Proteomes" id="UP000790833">
    <property type="component" value="Unassembled WGS sequence"/>
</dbReference>
<organism evidence="4 5">
    <name type="scientific">Scheffersomyces spartinae</name>
    <dbReference type="NCBI Taxonomy" id="45513"/>
    <lineage>
        <taxon>Eukaryota</taxon>
        <taxon>Fungi</taxon>
        <taxon>Dikarya</taxon>
        <taxon>Ascomycota</taxon>
        <taxon>Saccharomycotina</taxon>
        <taxon>Pichiomycetes</taxon>
        <taxon>Debaryomycetaceae</taxon>
        <taxon>Scheffersomyces</taxon>
    </lineage>
</organism>
<accession>A0A9P8AJI1</accession>
<dbReference type="InterPro" id="IPR035298">
    <property type="entry name" value="PSMD13"/>
</dbReference>
<dbReference type="EMBL" id="JAHMUF010000006">
    <property type="protein sequence ID" value="KAG7194791.1"/>
    <property type="molecule type" value="Genomic_DNA"/>
</dbReference>
<evidence type="ECO:0000313" key="5">
    <source>
        <dbReference type="Proteomes" id="UP000790833"/>
    </source>
</evidence>
<dbReference type="SMART" id="SM00088">
    <property type="entry name" value="PINT"/>
    <property type="match status" value="1"/>
</dbReference>
<dbReference type="GO" id="GO:0006511">
    <property type="term" value="P:ubiquitin-dependent protein catabolic process"/>
    <property type="evidence" value="ECO:0007669"/>
    <property type="project" value="TreeGrafter"/>
</dbReference>
<comment type="caution">
    <text evidence="4">The sequence shown here is derived from an EMBL/GenBank/DDBJ whole genome shotgun (WGS) entry which is preliminary data.</text>
</comment>
<dbReference type="Pfam" id="PF22037">
    <property type="entry name" value="PSD13_N"/>
    <property type="match status" value="1"/>
</dbReference>
<reference evidence="4" key="1">
    <citation type="submission" date="2021-03" db="EMBL/GenBank/DDBJ databases">
        <authorList>
            <person name="Palmer J.M."/>
        </authorList>
    </citation>
    <scope>NUCLEOTIDE SEQUENCE</scope>
    <source>
        <strain evidence="4">ARV_011</strain>
    </source>
</reference>
<sequence length="386" mass="44645">MDIDNDVSTLLATIRLETESPELINVLYQLEDFYERKLWHQLTLSLDEFYALDESQPFRNKIYVLFISKFASNLNPLKVVDFVLLSFDSKQSHEIATSLLTLQSEFEKSHNEGGFARVYLSLQLARFYMLLGEVSKAEDSLEELAKNYDIENSDYSPKIKAAYYLTNCQLYKIKRNYNDFYRNGLLYLSSIEGKLPTGQQVELCYDLCTAALLGDKIYNFGELILHDILNVLKDNEYSWLYQMVFYLNAGNLKEFDSLLATAYEKHPQLQLSDNFLRQKIRIMALLELVSLSPTTDKTLKFGDISRFTGTPIDEVELLIIKCFSLNLIKGQIDQINQVLVASWLQPRILNLDQVKVLLDHLKTWDDLVNHLAQNMHKNGGIVWAEL</sequence>
<dbReference type="PANTHER" id="PTHR10539:SF0">
    <property type="entry name" value="26S PROTEASOME NON-ATPASE REGULATORY SUBUNIT 13"/>
    <property type="match status" value="1"/>
</dbReference>
<evidence type="ECO:0000313" key="4">
    <source>
        <dbReference type="EMBL" id="KAG7194791.1"/>
    </source>
</evidence>
<dbReference type="InterPro" id="IPR000717">
    <property type="entry name" value="PCI_dom"/>
</dbReference>
<dbReference type="PANTHER" id="PTHR10539">
    <property type="entry name" value="26S PROTEASOME NON-ATPASE REGULATORY SUBUNIT 13"/>
    <property type="match status" value="1"/>
</dbReference>
<keyword evidence="5" id="KW-1185">Reference proteome</keyword>
<feature type="domain" description="PCI" evidence="3">
    <location>
        <begin position="179"/>
        <end position="346"/>
    </location>
</feature>
<name>A0A9P8AJI1_9ASCO</name>
<dbReference type="GO" id="GO:0008541">
    <property type="term" value="C:proteasome regulatory particle, lid subcomplex"/>
    <property type="evidence" value="ECO:0007669"/>
    <property type="project" value="TreeGrafter"/>
</dbReference>
<evidence type="ECO:0000256" key="1">
    <source>
        <dbReference type="ARBA" id="ARBA00006207"/>
    </source>
</evidence>
<keyword evidence="2 4" id="KW-0647">Proteasome</keyword>
<dbReference type="GeneID" id="66117846"/>
<evidence type="ECO:0000256" key="2">
    <source>
        <dbReference type="ARBA" id="ARBA00022942"/>
    </source>
</evidence>
<protein>
    <submittedName>
        <fullName evidence="4">26S proteasome regulatory subunit</fullName>
    </submittedName>
</protein>
<comment type="similarity">
    <text evidence="1">Belongs to the proteasome subunit S11 family.</text>
</comment>
<dbReference type="GO" id="GO:0005634">
    <property type="term" value="C:nucleus"/>
    <property type="evidence" value="ECO:0007669"/>
    <property type="project" value="TreeGrafter"/>
</dbReference>
<dbReference type="InterPro" id="IPR036390">
    <property type="entry name" value="WH_DNA-bd_sf"/>
</dbReference>
<evidence type="ECO:0000259" key="3">
    <source>
        <dbReference type="PROSITE" id="PS50250"/>
    </source>
</evidence>
<gene>
    <name evidence="4" type="primary">RPN9</name>
    <name evidence="4" type="ORF">KQ657_004472</name>
</gene>
<dbReference type="RefSeq" id="XP_043050338.1">
    <property type="nucleotide sequence ID" value="XM_043195141.1"/>
</dbReference>
<dbReference type="AlphaFoldDB" id="A0A9P8AJI1"/>
<proteinExistence type="inferred from homology"/>
<dbReference type="SUPFAM" id="SSF46785">
    <property type="entry name" value="Winged helix' DNA-binding domain"/>
    <property type="match status" value="1"/>
</dbReference>
<dbReference type="PROSITE" id="PS50250">
    <property type="entry name" value="PCI"/>
    <property type="match status" value="1"/>
</dbReference>
<dbReference type="GO" id="GO:0005829">
    <property type="term" value="C:cytosol"/>
    <property type="evidence" value="ECO:0007669"/>
    <property type="project" value="TreeGrafter"/>
</dbReference>
<dbReference type="InterPro" id="IPR054179">
    <property type="entry name" value="PSD13_N"/>
</dbReference>
<dbReference type="GO" id="GO:0005198">
    <property type="term" value="F:structural molecule activity"/>
    <property type="evidence" value="ECO:0007669"/>
    <property type="project" value="TreeGrafter"/>
</dbReference>